<reference evidence="1 2" key="1">
    <citation type="submission" date="2018-03" db="EMBL/GenBank/DDBJ databases">
        <title>Draft Genome Sequences of the Obligatory Marine Myxobacteria Enhygromyxa salina SWB005.</title>
        <authorList>
            <person name="Poehlein A."/>
            <person name="Moghaddam J.A."/>
            <person name="Harms H."/>
            <person name="Alanjari M."/>
            <person name="Koenig G.M."/>
            <person name="Daniel R."/>
            <person name="Schaeberle T.F."/>
        </authorList>
    </citation>
    <scope>NUCLEOTIDE SEQUENCE [LARGE SCALE GENOMIC DNA]</scope>
    <source>
        <strain evidence="1 2">SWB005</strain>
    </source>
</reference>
<comment type="caution">
    <text evidence="1">The sequence shown here is derived from an EMBL/GenBank/DDBJ whole genome shotgun (WGS) entry which is preliminary data.</text>
</comment>
<organism evidence="1 2">
    <name type="scientific">Enhygromyxa salina</name>
    <dbReference type="NCBI Taxonomy" id="215803"/>
    <lineage>
        <taxon>Bacteria</taxon>
        <taxon>Pseudomonadati</taxon>
        <taxon>Myxococcota</taxon>
        <taxon>Polyangia</taxon>
        <taxon>Nannocystales</taxon>
        <taxon>Nannocystaceae</taxon>
        <taxon>Enhygromyxa</taxon>
    </lineage>
</organism>
<dbReference type="EMBL" id="PVNK01000269">
    <property type="protein sequence ID" value="PRP90737.1"/>
    <property type="molecule type" value="Genomic_DNA"/>
</dbReference>
<dbReference type="Proteomes" id="UP000237968">
    <property type="component" value="Unassembled WGS sequence"/>
</dbReference>
<dbReference type="RefSeq" id="WP_106395353.1">
    <property type="nucleotide sequence ID" value="NZ_PVNK01000269.1"/>
</dbReference>
<keyword evidence="2" id="KW-1185">Reference proteome</keyword>
<evidence type="ECO:0000313" key="1">
    <source>
        <dbReference type="EMBL" id="PRP90737.1"/>
    </source>
</evidence>
<gene>
    <name evidence="1" type="ORF">ENSA5_61710</name>
</gene>
<dbReference type="OrthoDB" id="676347at2"/>
<accession>A0A2S9XD01</accession>
<protein>
    <recommendedName>
        <fullName evidence="3">Anti-sigma factor</fullName>
    </recommendedName>
</protein>
<evidence type="ECO:0008006" key="3">
    <source>
        <dbReference type="Google" id="ProtNLM"/>
    </source>
</evidence>
<proteinExistence type="predicted"/>
<dbReference type="AlphaFoldDB" id="A0A2S9XD01"/>
<evidence type="ECO:0000313" key="2">
    <source>
        <dbReference type="Proteomes" id="UP000237968"/>
    </source>
</evidence>
<name>A0A2S9XD01_9BACT</name>
<sequence>MGHRAPASVVCALLTLLTLLPLGACSNKRTYEFETSPPANAGEVELALWVDKTGNGRIKLEFEHLAPPSRIDPSLQSYVVWATSDGRDPYKLGIVVYDAKKRTGSLDATFSNDWLKVIVTLEKDGLVATPTGTRVLEQVIVAPQR</sequence>